<dbReference type="Proteomes" id="UP001218218">
    <property type="component" value="Unassembled WGS sequence"/>
</dbReference>
<feature type="compositionally biased region" description="Polar residues" evidence="1">
    <location>
        <begin position="195"/>
        <end position="204"/>
    </location>
</feature>
<gene>
    <name evidence="2" type="ORF">DFH08DRAFT_999701</name>
</gene>
<accession>A0AAD6YW83</accession>
<organism evidence="2 3">
    <name type="scientific">Mycena albidolilacea</name>
    <dbReference type="NCBI Taxonomy" id="1033008"/>
    <lineage>
        <taxon>Eukaryota</taxon>
        <taxon>Fungi</taxon>
        <taxon>Dikarya</taxon>
        <taxon>Basidiomycota</taxon>
        <taxon>Agaricomycotina</taxon>
        <taxon>Agaricomycetes</taxon>
        <taxon>Agaricomycetidae</taxon>
        <taxon>Agaricales</taxon>
        <taxon>Marasmiineae</taxon>
        <taxon>Mycenaceae</taxon>
        <taxon>Mycena</taxon>
    </lineage>
</organism>
<name>A0AAD6YW83_9AGAR</name>
<reference evidence="2" key="1">
    <citation type="submission" date="2023-03" db="EMBL/GenBank/DDBJ databases">
        <title>Massive genome expansion in bonnet fungi (Mycena s.s.) driven by repeated elements and novel gene families across ecological guilds.</title>
        <authorList>
            <consortium name="Lawrence Berkeley National Laboratory"/>
            <person name="Harder C.B."/>
            <person name="Miyauchi S."/>
            <person name="Viragh M."/>
            <person name="Kuo A."/>
            <person name="Thoen E."/>
            <person name="Andreopoulos B."/>
            <person name="Lu D."/>
            <person name="Skrede I."/>
            <person name="Drula E."/>
            <person name="Henrissat B."/>
            <person name="Morin E."/>
            <person name="Kohler A."/>
            <person name="Barry K."/>
            <person name="LaButti K."/>
            <person name="Morin E."/>
            <person name="Salamov A."/>
            <person name="Lipzen A."/>
            <person name="Mereny Z."/>
            <person name="Hegedus B."/>
            <person name="Baldrian P."/>
            <person name="Stursova M."/>
            <person name="Weitz H."/>
            <person name="Taylor A."/>
            <person name="Grigoriev I.V."/>
            <person name="Nagy L.G."/>
            <person name="Martin F."/>
            <person name="Kauserud H."/>
        </authorList>
    </citation>
    <scope>NUCLEOTIDE SEQUENCE</scope>
    <source>
        <strain evidence="2">CBHHK002</strain>
    </source>
</reference>
<feature type="region of interest" description="Disordered" evidence="1">
    <location>
        <begin position="169"/>
        <end position="222"/>
    </location>
</feature>
<comment type="caution">
    <text evidence="2">The sequence shown here is derived from an EMBL/GenBank/DDBJ whole genome shotgun (WGS) entry which is preliminary data.</text>
</comment>
<dbReference type="EMBL" id="JARIHO010000162">
    <property type="protein sequence ID" value="KAJ7300556.1"/>
    <property type="molecule type" value="Genomic_DNA"/>
</dbReference>
<keyword evidence="3" id="KW-1185">Reference proteome</keyword>
<dbReference type="AlphaFoldDB" id="A0AAD6YW83"/>
<evidence type="ECO:0000313" key="2">
    <source>
        <dbReference type="EMBL" id="KAJ7300556.1"/>
    </source>
</evidence>
<proteinExistence type="predicted"/>
<evidence type="ECO:0000313" key="3">
    <source>
        <dbReference type="Proteomes" id="UP001218218"/>
    </source>
</evidence>
<evidence type="ECO:0000256" key="1">
    <source>
        <dbReference type="SAM" id="MobiDB-lite"/>
    </source>
</evidence>
<protein>
    <submittedName>
        <fullName evidence="2">Uncharacterized protein</fullName>
    </submittedName>
</protein>
<feature type="compositionally biased region" description="Basic and acidic residues" evidence="1">
    <location>
        <begin position="180"/>
        <end position="191"/>
    </location>
</feature>
<sequence>MFWLHRIPTISSCRACNSASFTASSGVISGENGHSFHAAQNTVDGEGVDMEGVSGAAPDATWRGCTTHWGCRPESRAYGDSGGGRLRKSDACPQSCPASVLMKCLDSKMCAGLAVASVATRHMAEKFLMLDDIFPNKVYAAFAVASVATRYKAEKLLILDEMSAKRPAPRGVYGGRSNLRRRDSAIQRSEEDVTESSPRSTESYGETARHQALPHHAHASGPQTPLLEIPQVRIIIRAIIRQKVLTGEVIINHLWIIGLVQFSKSFLDNEGHNVSETTMRDNERIRTSFVVALSNTPMKSIVNVAVTQTGVKSRTRSKSSQSSMIQLPIVRANMKIVKWVVLIPDRQVRSQPLELTVTDPGPIRTFR</sequence>